<keyword evidence="3" id="KW-1185">Reference proteome</keyword>
<dbReference type="InterPro" id="IPR011330">
    <property type="entry name" value="Glyco_hydro/deAcase_b/a-brl"/>
</dbReference>
<dbReference type="InterPro" id="IPR050248">
    <property type="entry name" value="Polysacc_deacetylase_ArnD"/>
</dbReference>
<dbReference type="SUPFAM" id="SSF88713">
    <property type="entry name" value="Glycoside hydrolase/deacetylase"/>
    <property type="match status" value="1"/>
</dbReference>
<dbReference type="CDD" id="cd10917">
    <property type="entry name" value="CE4_NodB_like_6s_7s"/>
    <property type="match status" value="1"/>
</dbReference>
<dbReference type="Pfam" id="PF01522">
    <property type="entry name" value="Polysacc_deac_1"/>
    <property type="match status" value="1"/>
</dbReference>
<evidence type="ECO:0000313" key="2">
    <source>
        <dbReference type="EMBL" id="MDW8801268.1"/>
    </source>
</evidence>
<sequence>MELRIKRKILLVLILLFLGTTTAIFMNQSDTSVLLRLDKKLPIYCVDTEDKKISLTIDVSWGNDNTEKILDILDKYNIKATFFVVGGWVDQYPDRLKEIYKRGHEIGNHSNKHPDMTKLSRENIIKDMHINDAKIRNLTGEGTKLFRCPEGAYNDLVVKTVEEAGYYCIQWDVDSIDWKEQGADIEYNRVIKNTKPGSILLFHNNAKYTPENLPRIIEKFQSEGYQFVKTGDLIYKDNYKVDYSGKQISN</sequence>
<dbReference type="EMBL" id="JARUJP010000008">
    <property type="protein sequence ID" value="MDW8801268.1"/>
    <property type="molecule type" value="Genomic_DNA"/>
</dbReference>
<evidence type="ECO:0000313" key="3">
    <source>
        <dbReference type="Proteomes" id="UP001281656"/>
    </source>
</evidence>
<dbReference type="PANTHER" id="PTHR10587:SF128">
    <property type="entry name" value="POLYSACCHARIDE DEACETYLASE PDAB-RELATED"/>
    <property type="match status" value="1"/>
</dbReference>
<dbReference type="InterPro" id="IPR014132">
    <property type="entry name" value="PdaB-like"/>
</dbReference>
<dbReference type="Proteomes" id="UP001281656">
    <property type="component" value="Unassembled WGS sequence"/>
</dbReference>
<gene>
    <name evidence="2" type="primary">pdaB</name>
    <name evidence="2" type="ORF">P8V03_08865</name>
</gene>
<reference evidence="2 3" key="1">
    <citation type="submission" date="2023-04" db="EMBL/GenBank/DDBJ databases">
        <title>Clostridium tannerae sp. nov., isolated from the fecal material of an alpaca.</title>
        <authorList>
            <person name="Miller S."/>
            <person name="Hendry M."/>
            <person name="King J."/>
            <person name="Sankaranarayanan K."/>
            <person name="Lawson P.A."/>
        </authorList>
    </citation>
    <scope>NUCLEOTIDE SEQUENCE [LARGE SCALE GENOMIC DNA]</scope>
    <source>
        <strain evidence="2 3">A1-XYC3</strain>
    </source>
</reference>
<dbReference type="RefSeq" id="WP_318797905.1">
    <property type="nucleotide sequence ID" value="NZ_JARUJP010000008.1"/>
</dbReference>
<dbReference type="PROSITE" id="PS51677">
    <property type="entry name" value="NODB"/>
    <property type="match status" value="1"/>
</dbReference>
<name>A0ABU4JSY8_9CLOT</name>
<protein>
    <submittedName>
        <fullName evidence="2">Polysaccharide deacetylase family sporulation protein PdaB</fullName>
    </submittedName>
</protein>
<comment type="caution">
    <text evidence="2">The sequence shown here is derived from an EMBL/GenBank/DDBJ whole genome shotgun (WGS) entry which is preliminary data.</text>
</comment>
<organism evidence="2 3">
    <name type="scientific">Clostridium tanneri</name>
    <dbReference type="NCBI Taxonomy" id="3037988"/>
    <lineage>
        <taxon>Bacteria</taxon>
        <taxon>Bacillati</taxon>
        <taxon>Bacillota</taxon>
        <taxon>Clostridia</taxon>
        <taxon>Eubacteriales</taxon>
        <taxon>Clostridiaceae</taxon>
        <taxon>Clostridium</taxon>
    </lineage>
</organism>
<dbReference type="NCBIfam" id="TIGR02764">
    <property type="entry name" value="spore_ybaN_pdaB"/>
    <property type="match status" value="1"/>
</dbReference>
<evidence type="ECO:0000259" key="1">
    <source>
        <dbReference type="PROSITE" id="PS51677"/>
    </source>
</evidence>
<dbReference type="PANTHER" id="PTHR10587">
    <property type="entry name" value="GLYCOSYL TRANSFERASE-RELATED"/>
    <property type="match status" value="1"/>
</dbReference>
<accession>A0ABU4JSY8</accession>
<dbReference type="Gene3D" id="3.20.20.370">
    <property type="entry name" value="Glycoside hydrolase/deacetylase"/>
    <property type="match status" value="1"/>
</dbReference>
<feature type="domain" description="NodB homology" evidence="1">
    <location>
        <begin position="51"/>
        <end position="228"/>
    </location>
</feature>
<proteinExistence type="predicted"/>
<dbReference type="InterPro" id="IPR002509">
    <property type="entry name" value="NODB_dom"/>
</dbReference>